<comment type="caution">
    <text evidence="1">The sequence shown here is derived from an EMBL/GenBank/DDBJ whole genome shotgun (WGS) entry which is preliminary data.</text>
</comment>
<organism evidence="1 2">
    <name type="scientific">Lentinula raphanica</name>
    <dbReference type="NCBI Taxonomy" id="153919"/>
    <lineage>
        <taxon>Eukaryota</taxon>
        <taxon>Fungi</taxon>
        <taxon>Dikarya</taxon>
        <taxon>Basidiomycota</taxon>
        <taxon>Agaricomycotina</taxon>
        <taxon>Agaricomycetes</taxon>
        <taxon>Agaricomycetidae</taxon>
        <taxon>Agaricales</taxon>
        <taxon>Marasmiineae</taxon>
        <taxon>Omphalotaceae</taxon>
        <taxon>Lentinula</taxon>
    </lineage>
</organism>
<evidence type="ECO:0000313" key="1">
    <source>
        <dbReference type="EMBL" id="KAJ3834079.1"/>
    </source>
</evidence>
<reference evidence="1" key="1">
    <citation type="submission" date="2022-08" db="EMBL/GenBank/DDBJ databases">
        <authorList>
            <consortium name="DOE Joint Genome Institute"/>
            <person name="Min B."/>
            <person name="Riley R."/>
            <person name="Sierra-Patev S."/>
            <person name="Naranjo-Ortiz M."/>
            <person name="Looney B."/>
            <person name="Konkel Z."/>
            <person name="Slot J.C."/>
            <person name="Sakamoto Y."/>
            <person name="Steenwyk J.L."/>
            <person name="Rokas A."/>
            <person name="Carro J."/>
            <person name="Camarero S."/>
            <person name="Ferreira P."/>
            <person name="Molpeceres G."/>
            <person name="Ruiz-Duenas F.J."/>
            <person name="Serrano A."/>
            <person name="Henrissat B."/>
            <person name="Drula E."/>
            <person name="Hughes K.W."/>
            <person name="Mata J.L."/>
            <person name="Ishikawa N.K."/>
            <person name="Vargas-Isla R."/>
            <person name="Ushijima S."/>
            <person name="Smith C.A."/>
            <person name="Ahrendt S."/>
            <person name="Andreopoulos W."/>
            <person name="He G."/>
            <person name="Labutti K."/>
            <person name="Lipzen A."/>
            <person name="Ng V."/>
            <person name="Sandor L."/>
            <person name="Barry K."/>
            <person name="Martinez A.T."/>
            <person name="Xiao Y."/>
            <person name="Gibbons J.G."/>
            <person name="Terashima K."/>
            <person name="Hibbett D.S."/>
            <person name="Grigoriev I.V."/>
        </authorList>
    </citation>
    <scope>NUCLEOTIDE SEQUENCE</scope>
    <source>
        <strain evidence="1">TFB9207</strain>
    </source>
</reference>
<sequence>MLSQSETAKLLDKCVEEECPELAMEEVLSAYVAWKFIHGKSCAFVMQKLRYLTMYLRVTERHWLLERMSEVLMVIGTEIQFGGGLIGACPVLDSQ</sequence>
<proteinExistence type="predicted"/>
<dbReference type="Proteomes" id="UP001163846">
    <property type="component" value="Unassembled WGS sequence"/>
</dbReference>
<protein>
    <submittedName>
        <fullName evidence="1">Uncharacterized protein</fullName>
    </submittedName>
</protein>
<keyword evidence="2" id="KW-1185">Reference proteome</keyword>
<dbReference type="EMBL" id="MU806586">
    <property type="protein sequence ID" value="KAJ3834079.1"/>
    <property type="molecule type" value="Genomic_DNA"/>
</dbReference>
<dbReference type="AlphaFoldDB" id="A0AA38P0K5"/>
<accession>A0AA38P0K5</accession>
<gene>
    <name evidence="1" type="ORF">F5878DRAFT_375925</name>
</gene>
<name>A0AA38P0K5_9AGAR</name>
<evidence type="ECO:0000313" key="2">
    <source>
        <dbReference type="Proteomes" id="UP001163846"/>
    </source>
</evidence>